<comment type="caution">
    <text evidence="2">The sequence shown here is derived from an EMBL/GenBank/DDBJ whole genome shotgun (WGS) entry which is preliminary data.</text>
</comment>
<feature type="compositionally biased region" description="Acidic residues" evidence="1">
    <location>
        <begin position="98"/>
        <end position="122"/>
    </location>
</feature>
<gene>
    <name evidence="2" type="ORF">PMAYCL1PPCAC_20697</name>
</gene>
<feature type="region of interest" description="Disordered" evidence="1">
    <location>
        <begin position="42"/>
        <end position="122"/>
    </location>
</feature>
<reference evidence="3" key="1">
    <citation type="submission" date="2022-10" db="EMBL/GenBank/DDBJ databases">
        <title>Genome assembly of Pristionchus species.</title>
        <authorList>
            <person name="Yoshida K."/>
            <person name="Sommer R.J."/>
        </authorList>
    </citation>
    <scope>NUCLEOTIDE SEQUENCE [LARGE SCALE GENOMIC DNA]</scope>
    <source>
        <strain evidence="3">RS5460</strain>
    </source>
</reference>
<protein>
    <submittedName>
        <fullName evidence="2">Uncharacterized protein</fullName>
    </submittedName>
</protein>
<accession>A0AAN5I3B4</accession>
<dbReference type="AlphaFoldDB" id="A0AAN5I3B4"/>
<dbReference type="EMBL" id="BTRK01000004">
    <property type="protein sequence ID" value="GMR50502.1"/>
    <property type="molecule type" value="Genomic_DNA"/>
</dbReference>
<feature type="compositionally biased region" description="Basic and acidic residues" evidence="1">
    <location>
        <begin position="75"/>
        <end position="86"/>
    </location>
</feature>
<sequence length="122" mass="13103">QEPGMDNLLKGLLEAVDMAGGWMEGTGRVPNFRALIRNGIATDDLLNLSEGEEDVDGDGGEDGDDVGDVVMDEMEASRRPQGDHHTTSAAPSEKNSDVDGDLSDESEGDDAEEYEEIEDVMM</sequence>
<evidence type="ECO:0000256" key="1">
    <source>
        <dbReference type="SAM" id="MobiDB-lite"/>
    </source>
</evidence>
<organism evidence="2 3">
    <name type="scientific">Pristionchus mayeri</name>
    <dbReference type="NCBI Taxonomy" id="1317129"/>
    <lineage>
        <taxon>Eukaryota</taxon>
        <taxon>Metazoa</taxon>
        <taxon>Ecdysozoa</taxon>
        <taxon>Nematoda</taxon>
        <taxon>Chromadorea</taxon>
        <taxon>Rhabditida</taxon>
        <taxon>Rhabditina</taxon>
        <taxon>Diplogasteromorpha</taxon>
        <taxon>Diplogasteroidea</taxon>
        <taxon>Neodiplogasteridae</taxon>
        <taxon>Pristionchus</taxon>
    </lineage>
</organism>
<keyword evidence="3" id="KW-1185">Reference proteome</keyword>
<evidence type="ECO:0000313" key="3">
    <source>
        <dbReference type="Proteomes" id="UP001328107"/>
    </source>
</evidence>
<feature type="non-terminal residue" evidence="2">
    <location>
        <position position="122"/>
    </location>
</feature>
<proteinExistence type="predicted"/>
<evidence type="ECO:0000313" key="2">
    <source>
        <dbReference type="EMBL" id="GMR50502.1"/>
    </source>
</evidence>
<feature type="non-terminal residue" evidence="2">
    <location>
        <position position="1"/>
    </location>
</feature>
<name>A0AAN5I3B4_9BILA</name>
<dbReference type="Proteomes" id="UP001328107">
    <property type="component" value="Unassembled WGS sequence"/>
</dbReference>
<feature type="compositionally biased region" description="Acidic residues" evidence="1">
    <location>
        <begin position="50"/>
        <end position="74"/>
    </location>
</feature>